<dbReference type="AlphaFoldDB" id="A0AAU7BW02"/>
<dbReference type="EMBL" id="CP157199">
    <property type="protein sequence ID" value="XBG62152.1"/>
    <property type="molecule type" value="Genomic_DNA"/>
</dbReference>
<organism evidence="2">
    <name type="scientific">Pontimicrobium sp. SW4</name>
    <dbReference type="NCBI Taxonomy" id="3153519"/>
    <lineage>
        <taxon>Bacteria</taxon>
        <taxon>Pseudomonadati</taxon>
        <taxon>Bacteroidota</taxon>
        <taxon>Flavobacteriia</taxon>
        <taxon>Flavobacteriales</taxon>
        <taxon>Flavobacteriaceae</taxon>
        <taxon>Pontimicrobium</taxon>
    </lineage>
</organism>
<evidence type="ECO:0000259" key="1">
    <source>
        <dbReference type="Pfam" id="PF10988"/>
    </source>
</evidence>
<dbReference type="Pfam" id="PF10988">
    <property type="entry name" value="DUF2807"/>
    <property type="match status" value="1"/>
</dbReference>
<sequence length="181" mass="20481">MKKSNQIILSALGAIFIFSIAFQLRVNRHLHSSKYKKETVTYSTEKRTVANFNKISLSHGIEVYFTQDSISQIKIEAQEKVIQEVITKTKNETLIIEMAKQKRENHIVKVYIYNDALISLKVDSGAYFETQGKVTGDNLDLEFSSDTRANLDLSFQSVQCKAASGSQIKFKGNTSNIEFTN</sequence>
<protein>
    <submittedName>
        <fullName evidence="2">DUF2807 domain-containing protein</fullName>
    </submittedName>
</protein>
<dbReference type="Gene3D" id="2.160.20.120">
    <property type="match status" value="1"/>
</dbReference>
<proteinExistence type="predicted"/>
<evidence type="ECO:0000313" key="2">
    <source>
        <dbReference type="EMBL" id="XBG62152.1"/>
    </source>
</evidence>
<dbReference type="RefSeq" id="WP_347925178.1">
    <property type="nucleotide sequence ID" value="NZ_CP157199.1"/>
</dbReference>
<gene>
    <name evidence="2" type="ORF">ABGB03_04450</name>
</gene>
<feature type="domain" description="Putative auto-transporter adhesin head GIN" evidence="1">
    <location>
        <begin position="51"/>
        <end position="179"/>
    </location>
</feature>
<accession>A0AAU7BW02</accession>
<name>A0AAU7BW02_9FLAO</name>
<dbReference type="InterPro" id="IPR021255">
    <property type="entry name" value="DUF2807"/>
</dbReference>
<reference evidence="2" key="1">
    <citation type="submission" date="2024-05" db="EMBL/GenBank/DDBJ databases">
        <title>Pontimicrobium maritimus sp. nov., isolated form sea water.</title>
        <authorList>
            <person name="Muhammad N."/>
            <person name="Vuong T.Q."/>
            <person name="Han H.L."/>
            <person name="Kim S.-G."/>
        </authorList>
    </citation>
    <scope>NUCLEOTIDE SEQUENCE</scope>
    <source>
        <strain evidence="2">SW4</strain>
    </source>
</reference>